<dbReference type="PANTHER" id="PTHR38365:SF1">
    <property type="entry name" value="C2 DOMAIN-CONTAINING PROTEIN"/>
    <property type="match status" value="1"/>
</dbReference>
<protein>
    <submittedName>
        <fullName evidence="1">Uncharacterized protein</fullName>
    </submittedName>
</protein>
<reference evidence="1" key="1">
    <citation type="journal article" date="2023" name="Plant J.">
        <title>The genome of the king protea, Protea cynaroides.</title>
        <authorList>
            <person name="Chang J."/>
            <person name="Duong T.A."/>
            <person name="Schoeman C."/>
            <person name="Ma X."/>
            <person name="Roodt D."/>
            <person name="Barker N."/>
            <person name="Li Z."/>
            <person name="Van de Peer Y."/>
            <person name="Mizrachi E."/>
        </authorList>
    </citation>
    <scope>NUCLEOTIDE SEQUENCE</scope>
    <source>
        <tissue evidence="1">Young leaves</tissue>
    </source>
</reference>
<evidence type="ECO:0000313" key="2">
    <source>
        <dbReference type="Proteomes" id="UP001141806"/>
    </source>
</evidence>
<sequence>MVEVEFEEYSGHDEIFLKLDIPTVKIISTNNSLLPVLPIYFYVDVWITSKISATRVVLTPLRVLGMPDPSCDDSYYIPIPNVQHLFTSSLSLEVIRVGSISETGTSTGEILVGKAQIDLSKTCKGEVRGFFHLLKNVGTECSLQGQIEVNLELKLLKVLR</sequence>
<accession>A0A9Q0H8M9</accession>
<proteinExistence type="predicted"/>
<dbReference type="OrthoDB" id="1039460at2759"/>
<organism evidence="1 2">
    <name type="scientific">Protea cynaroides</name>
    <dbReference type="NCBI Taxonomy" id="273540"/>
    <lineage>
        <taxon>Eukaryota</taxon>
        <taxon>Viridiplantae</taxon>
        <taxon>Streptophyta</taxon>
        <taxon>Embryophyta</taxon>
        <taxon>Tracheophyta</taxon>
        <taxon>Spermatophyta</taxon>
        <taxon>Magnoliopsida</taxon>
        <taxon>Proteales</taxon>
        <taxon>Proteaceae</taxon>
        <taxon>Protea</taxon>
    </lineage>
</organism>
<dbReference type="Proteomes" id="UP001141806">
    <property type="component" value="Unassembled WGS sequence"/>
</dbReference>
<evidence type="ECO:0000313" key="1">
    <source>
        <dbReference type="EMBL" id="KAJ4961274.1"/>
    </source>
</evidence>
<gene>
    <name evidence="1" type="ORF">NE237_021184</name>
</gene>
<name>A0A9Q0H8M9_9MAGN</name>
<dbReference type="EMBL" id="JAMYWD010000009">
    <property type="protein sequence ID" value="KAJ4961274.1"/>
    <property type="molecule type" value="Genomic_DNA"/>
</dbReference>
<dbReference type="PANTHER" id="PTHR38365">
    <property type="entry name" value="C2 DOMAIN-CONTAINING PROTEIN-RELATED"/>
    <property type="match status" value="1"/>
</dbReference>
<dbReference type="AlphaFoldDB" id="A0A9Q0H8M9"/>
<keyword evidence="2" id="KW-1185">Reference proteome</keyword>
<comment type="caution">
    <text evidence="1">The sequence shown here is derived from an EMBL/GenBank/DDBJ whole genome shotgun (WGS) entry which is preliminary data.</text>
</comment>